<gene>
    <name evidence="1" type="ORF">CO661_11985</name>
</gene>
<evidence type="ECO:0000313" key="1">
    <source>
        <dbReference type="EMBL" id="PDT47455.1"/>
    </source>
</evidence>
<evidence type="ECO:0000313" key="2">
    <source>
        <dbReference type="Proteomes" id="UP000220353"/>
    </source>
</evidence>
<accession>A0A2A6LYJ1</accession>
<organism evidence="1 2">
    <name type="scientific">Rhizobium fredii</name>
    <name type="common">Sinorhizobium fredii</name>
    <dbReference type="NCBI Taxonomy" id="380"/>
    <lineage>
        <taxon>Bacteria</taxon>
        <taxon>Pseudomonadati</taxon>
        <taxon>Pseudomonadota</taxon>
        <taxon>Alphaproteobacteria</taxon>
        <taxon>Hyphomicrobiales</taxon>
        <taxon>Rhizobiaceae</taxon>
        <taxon>Sinorhizobium/Ensifer group</taxon>
        <taxon>Sinorhizobium</taxon>
    </lineage>
</organism>
<sequence>MIEVKPITVFLRSNLAHEPFAGIDAQPRPLDSVVVDDFSSVLGLENVAFLAVSYLEDLVSERFHSSFARAGVLRTEVLVLHHPLSNEAFRRHSLSRANLPKALAG</sequence>
<comment type="caution">
    <text evidence="1">The sequence shown here is derived from an EMBL/GenBank/DDBJ whole genome shotgun (WGS) entry which is preliminary data.</text>
</comment>
<name>A0A2A6LYJ1_RHIFR</name>
<protein>
    <submittedName>
        <fullName evidence="1">Uncharacterized protein</fullName>
    </submittedName>
</protein>
<dbReference type="Proteomes" id="UP000220353">
    <property type="component" value="Unassembled WGS sequence"/>
</dbReference>
<proteinExistence type="predicted"/>
<reference evidence="1 2" key="1">
    <citation type="submission" date="2017-09" db="EMBL/GenBank/DDBJ databases">
        <title>Comparative genomics of rhizobia isolated from Phaseolus vulgaris in China.</title>
        <authorList>
            <person name="Tong W."/>
        </authorList>
    </citation>
    <scope>NUCLEOTIDE SEQUENCE [LARGE SCALE GENOMIC DNA]</scope>
    <source>
        <strain evidence="1 2">PCH1</strain>
    </source>
</reference>
<dbReference type="AlphaFoldDB" id="A0A2A6LYJ1"/>
<dbReference type="EMBL" id="NWTC01000008">
    <property type="protein sequence ID" value="PDT47455.1"/>
    <property type="molecule type" value="Genomic_DNA"/>
</dbReference>